<proteinExistence type="predicted"/>
<reference evidence="4 7" key="2">
    <citation type="submission" date="2020-07" db="EMBL/GenBank/DDBJ databases">
        <title>Sequencing the genomes of 1000 actinobacteria strains.</title>
        <authorList>
            <person name="Klenk H.-P."/>
        </authorList>
    </citation>
    <scope>NUCLEOTIDE SEQUENCE [LARGE SCALE GENOMIC DNA]</scope>
    <source>
        <strain evidence="4 7">DSM 45117</strain>
    </source>
</reference>
<organism evidence="5 6">
    <name type="scientific">Actinopolymorpha cephalotaxi</name>
    <dbReference type="NCBI Taxonomy" id="504797"/>
    <lineage>
        <taxon>Bacteria</taxon>
        <taxon>Bacillati</taxon>
        <taxon>Actinomycetota</taxon>
        <taxon>Actinomycetes</taxon>
        <taxon>Propionibacteriales</taxon>
        <taxon>Actinopolymorphaceae</taxon>
        <taxon>Actinopolymorpha</taxon>
    </lineage>
</organism>
<dbReference type="InterPro" id="IPR005561">
    <property type="entry name" value="ANTAR"/>
</dbReference>
<keyword evidence="7" id="KW-1185">Reference proteome</keyword>
<dbReference type="EMBL" id="JACBZA010000001">
    <property type="protein sequence ID" value="NYH86023.1"/>
    <property type="molecule type" value="Genomic_DNA"/>
</dbReference>
<sequence>MSEVTDRLAAGLVEITGGLTDERGDPEVLHQVTAACVKVLGAAATGVLMVDPHGVVRLVTASDERAEFVELWQAQIDQGPCVDCVRSGEIVVATDLSREASRWPRFAPAATAAGYHAVDAIPMRLDGRAVGGLNLLYAEPGESPRWRRDLAQSLADLAVLGLAQEPGVRRTERLFERTLAAVNDRAVLAQAVGMVAGGLGIDVDQAWTLVRHHARNRRIALRVVAHALTSGSLRPAGLDHPAEPG</sequence>
<name>A0A1I3AR16_9ACTN</name>
<dbReference type="PROSITE" id="PS50921">
    <property type="entry name" value="ANTAR"/>
    <property type="match status" value="1"/>
</dbReference>
<dbReference type="SUPFAM" id="SSF55781">
    <property type="entry name" value="GAF domain-like"/>
    <property type="match status" value="1"/>
</dbReference>
<dbReference type="InterPro" id="IPR036388">
    <property type="entry name" value="WH-like_DNA-bd_sf"/>
</dbReference>
<reference evidence="5 6" key="1">
    <citation type="submission" date="2016-10" db="EMBL/GenBank/DDBJ databases">
        <authorList>
            <person name="de Groot N.N."/>
        </authorList>
    </citation>
    <scope>NUCLEOTIDE SEQUENCE [LARGE SCALE GENOMIC DNA]</scope>
    <source>
        <strain evidence="5 6">CPCC 202808</strain>
    </source>
</reference>
<dbReference type="Pfam" id="PF13185">
    <property type="entry name" value="GAF_2"/>
    <property type="match status" value="1"/>
</dbReference>
<dbReference type="Gene3D" id="3.30.450.40">
    <property type="match status" value="1"/>
</dbReference>
<evidence type="ECO:0000256" key="2">
    <source>
        <dbReference type="ARBA" id="ARBA00023163"/>
    </source>
</evidence>
<evidence type="ECO:0000313" key="6">
    <source>
        <dbReference type="Proteomes" id="UP000199052"/>
    </source>
</evidence>
<evidence type="ECO:0000313" key="5">
    <source>
        <dbReference type="EMBL" id="SFH52517.1"/>
    </source>
</evidence>
<dbReference type="Proteomes" id="UP000533017">
    <property type="component" value="Unassembled WGS sequence"/>
</dbReference>
<dbReference type="InterPro" id="IPR003018">
    <property type="entry name" value="GAF"/>
</dbReference>
<gene>
    <name evidence="4" type="ORF">FHR37_004874</name>
    <name evidence="5" type="ORF">SAMN05421678_12037</name>
</gene>
<evidence type="ECO:0000256" key="1">
    <source>
        <dbReference type="ARBA" id="ARBA00023015"/>
    </source>
</evidence>
<evidence type="ECO:0000259" key="3">
    <source>
        <dbReference type="PROSITE" id="PS50921"/>
    </source>
</evidence>
<evidence type="ECO:0000313" key="4">
    <source>
        <dbReference type="EMBL" id="NYH86023.1"/>
    </source>
</evidence>
<dbReference type="AlphaFoldDB" id="A0A1I3AR16"/>
<dbReference type="EMBL" id="FOOI01000020">
    <property type="protein sequence ID" value="SFH52517.1"/>
    <property type="molecule type" value="Genomic_DNA"/>
</dbReference>
<keyword evidence="2" id="KW-0804">Transcription</keyword>
<dbReference type="InterPro" id="IPR029016">
    <property type="entry name" value="GAF-like_dom_sf"/>
</dbReference>
<feature type="domain" description="ANTAR" evidence="3">
    <location>
        <begin position="168"/>
        <end position="229"/>
    </location>
</feature>
<dbReference type="Gene3D" id="1.10.10.10">
    <property type="entry name" value="Winged helix-like DNA-binding domain superfamily/Winged helix DNA-binding domain"/>
    <property type="match status" value="1"/>
</dbReference>
<dbReference type="SMART" id="SM01012">
    <property type="entry name" value="ANTAR"/>
    <property type="match status" value="1"/>
</dbReference>
<dbReference type="Pfam" id="PF03861">
    <property type="entry name" value="ANTAR"/>
    <property type="match status" value="1"/>
</dbReference>
<keyword evidence="1" id="KW-0805">Transcription regulation</keyword>
<protein>
    <submittedName>
        <fullName evidence="5">ANTAR domain-containing protein</fullName>
    </submittedName>
    <submittedName>
        <fullName evidence="4">GAF domain-containing protein</fullName>
    </submittedName>
</protein>
<dbReference type="STRING" id="504797.SAMN05421678_12037"/>
<dbReference type="InterPro" id="IPR012074">
    <property type="entry name" value="GAF_ANTAR"/>
</dbReference>
<evidence type="ECO:0000313" key="7">
    <source>
        <dbReference type="Proteomes" id="UP000533017"/>
    </source>
</evidence>
<dbReference type="Proteomes" id="UP000199052">
    <property type="component" value="Unassembled WGS sequence"/>
</dbReference>
<dbReference type="GO" id="GO:0003723">
    <property type="term" value="F:RNA binding"/>
    <property type="evidence" value="ECO:0007669"/>
    <property type="project" value="InterPro"/>
</dbReference>
<dbReference type="RefSeq" id="WP_202818367.1">
    <property type="nucleotide sequence ID" value="NZ_FOOI01000020.1"/>
</dbReference>
<accession>A0A1I3AR16</accession>
<dbReference type="PIRSF" id="PIRSF036625">
    <property type="entry name" value="GAF_ANTAR"/>
    <property type="match status" value="1"/>
</dbReference>